<proteinExistence type="inferred from homology"/>
<dbReference type="PANTHER" id="PTHR34388:SF1">
    <property type="entry name" value="DNA POLYMERASE III SUBUNIT DELTA"/>
    <property type="match status" value="1"/>
</dbReference>
<dbReference type="GO" id="GO:0009360">
    <property type="term" value="C:DNA polymerase III complex"/>
    <property type="evidence" value="ECO:0007669"/>
    <property type="project" value="TreeGrafter"/>
</dbReference>
<dbReference type="SUPFAM" id="SSF52540">
    <property type="entry name" value="P-loop containing nucleoside triphosphate hydrolases"/>
    <property type="match status" value="1"/>
</dbReference>
<dbReference type="NCBIfam" id="TIGR01128">
    <property type="entry name" value="holA"/>
    <property type="match status" value="1"/>
</dbReference>
<comment type="caution">
    <text evidence="8">The sequence shown here is derived from an EMBL/GenBank/DDBJ whole genome shotgun (WGS) entry which is preliminary data.</text>
</comment>
<dbReference type="GO" id="GO:0003887">
    <property type="term" value="F:DNA-directed DNA polymerase activity"/>
    <property type="evidence" value="ECO:0007669"/>
    <property type="project" value="UniProtKB-KW"/>
</dbReference>
<comment type="catalytic activity">
    <reaction evidence="7">
        <text>DNA(n) + a 2'-deoxyribonucleoside 5'-triphosphate = DNA(n+1) + diphosphate</text>
        <dbReference type="Rhea" id="RHEA:22508"/>
        <dbReference type="Rhea" id="RHEA-COMP:17339"/>
        <dbReference type="Rhea" id="RHEA-COMP:17340"/>
        <dbReference type="ChEBI" id="CHEBI:33019"/>
        <dbReference type="ChEBI" id="CHEBI:61560"/>
        <dbReference type="ChEBI" id="CHEBI:173112"/>
        <dbReference type="EC" id="2.7.7.7"/>
    </reaction>
</comment>
<evidence type="ECO:0000256" key="7">
    <source>
        <dbReference type="ARBA" id="ARBA00049244"/>
    </source>
</evidence>
<keyword evidence="2" id="KW-0808">Transferase</keyword>
<organism evidence="8 9">
    <name type="scientific">Tsuneonella litorea</name>
    <dbReference type="NCBI Taxonomy" id="2976475"/>
    <lineage>
        <taxon>Bacteria</taxon>
        <taxon>Pseudomonadati</taxon>
        <taxon>Pseudomonadota</taxon>
        <taxon>Alphaproteobacteria</taxon>
        <taxon>Sphingomonadales</taxon>
        <taxon>Erythrobacteraceae</taxon>
        <taxon>Tsuneonella</taxon>
    </lineage>
</organism>
<evidence type="ECO:0000256" key="2">
    <source>
        <dbReference type="ARBA" id="ARBA00022679"/>
    </source>
</evidence>
<dbReference type="GO" id="GO:0006261">
    <property type="term" value="P:DNA-templated DNA replication"/>
    <property type="evidence" value="ECO:0007669"/>
    <property type="project" value="TreeGrafter"/>
</dbReference>
<dbReference type="Proteomes" id="UP001142648">
    <property type="component" value="Unassembled WGS sequence"/>
</dbReference>
<dbReference type="AlphaFoldDB" id="A0A9X2VYM5"/>
<name>A0A9X2VYM5_9SPHN</name>
<dbReference type="EMBL" id="JAOAMV010000001">
    <property type="protein sequence ID" value="MCT2557727.1"/>
    <property type="molecule type" value="Genomic_DNA"/>
</dbReference>
<evidence type="ECO:0000256" key="6">
    <source>
        <dbReference type="ARBA" id="ARBA00034754"/>
    </source>
</evidence>
<keyword evidence="9" id="KW-1185">Reference proteome</keyword>
<dbReference type="InterPro" id="IPR027417">
    <property type="entry name" value="P-loop_NTPase"/>
</dbReference>
<dbReference type="SUPFAM" id="SSF48019">
    <property type="entry name" value="post-AAA+ oligomerization domain-like"/>
    <property type="match status" value="1"/>
</dbReference>
<evidence type="ECO:0000313" key="9">
    <source>
        <dbReference type="Proteomes" id="UP001142648"/>
    </source>
</evidence>
<dbReference type="GO" id="GO:0003677">
    <property type="term" value="F:DNA binding"/>
    <property type="evidence" value="ECO:0007669"/>
    <property type="project" value="InterPro"/>
</dbReference>
<dbReference type="Gene3D" id="1.20.272.10">
    <property type="match status" value="1"/>
</dbReference>
<evidence type="ECO:0000256" key="5">
    <source>
        <dbReference type="ARBA" id="ARBA00022932"/>
    </source>
</evidence>
<evidence type="ECO:0000256" key="1">
    <source>
        <dbReference type="ARBA" id="ARBA00012417"/>
    </source>
</evidence>
<dbReference type="PANTHER" id="PTHR34388">
    <property type="entry name" value="DNA POLYMERASE III SUBUNIT DELTA"/>
    <property type="match status" value="1"/>
</dbReference>
<keyword evidence="5" id="KW-0239">DNA-directed DNA polymerase</keyword>
<dbReference type="EC" id="2.7.7.7" evidence="1"/>
<dbReference type="InterPro" id="IPR005790">
    <property type="entry name" value="DNA_polIII_delta"/>
</dbReference>
<accession>A0A9X2VYM5</accession>
<dbReference type="InterPro" id="IPR008921">
    <property type="entry name" value="DNA_pol3_clamp-load_cplx_C"/>
</dbReference>
<evidence type="ECO:0000313" key="8">
    <source>
        <dbReference type="EMBL" id="MCT2557727.1"/>
    </source>
</evidence>
<dbReference type="RefSeq" id="WP_259960491.1">
    <property type="nucleotide sequence ID" value="NZ_JAOAMV010000001.1"/>
</dbReference>
<evidence type="ECO:0000256" key="3">
    <source>
        <dbReference type="ARBA" id="ARBA00022695"/>
    </source>
</evidence>
<protein>
    <recommendedName>
        <fullName evidence="1">DNA-directed DNA polymerase</fullName>
        <ecNumber evidence="1">2.7.7.7</ecNumber>
    </recommendedName>
</protein>
<sequence length="345" mass="37019">MKATQKDFAAVAPRAVRACSTFFFCGPDEAGAAAAAQRIAAMLEEPGEQVELAGADLRRDPVLLGDEARSGSLFSGARHVVVRASGDEAHDALANHLAAIDAGEGQPCPVLVIATSATDKSRTAKLLEKRGDALVAMFYPPDLAQLRDAIRTAGEERGLRMSGQIAERIARATSMDLRLARAEVEKLALYLDASPEAPVTPDAEALDAIGARTEDDGFMPLVNAVLGGRTEALSAELARMRELSINPVGLLLAFERRAAQLAQLNARLERGEQVEAFVEAETRARRVFFKDKPDIVAQLHRWRGRKLARLVARLVDLHRALLANSQANDTLLAQALTGIAAAARH</sequence>
<keyword evidence="3" id="KW-0548">Nucleotidyltransferase</keyword>
<evidence type="ECO:0000256" key="4">
    <source>
        <dbReference type="ARBA" id="ARBA00022705"/>
    </source>
</evidence>
<gene>
    <name evidence="8" type="ORF">N0B51_01900</name>
</gene>
<reference evidence="8" key="1">
    <citation type="submission" date="2022-09" db="EMBL/GenBank/DDBJ databases">
        <title>The genome sequence of Tsuneonella sp. YG55.</title>
        <authorList>
            <person name="Liu Y."/>
        </authorList>
    </citation>
    <scope>NUCLEOTIDE SEQUENCE</scope>
    <source>
        <strain evidence="8">YG55</strain>
    </source>
</reference>
<keyword evidence="4" id="KW-0235">DNA replication</keyword>
<comment type="similarity">
    <text evidence="6">Belongs to the DNA polymerase HolA subunit family.</text>
</comment>